<dbReference type="CDD" id="cd01804">
    <property type="entry name" value="Ubl_midnolin"/>
    <property type="match status" value="1"/>
</dbReference>
<dbReference type="Ensembl" id="ENSHHUT00000091909.1">
    <property type="protein sequence ID" value="ENSHHUP00000089144.1"/>
    <property type="gene ID" value="ENSHHUG00000051474.1"/>
</dbReference>
<dbReference type="InterPro" id="IPR039336">
    <property type="entry name" value="Midnolin"/>
</dbReference>
<accession>A0A4W5RWC8</accession>
<sequence length="492" mass="53038">MDHHQPGTRSFIPRAAAVCASVPTELFMRLSISLTTGSRFELSVHRGETVEVLNRRLSQKLRVPKERFVLLHKETRLSTGKLHDLGIVDGSKLTLVPTIEAGLLSSQPSGREQTIMQALESLTETQVSDFLSGRSPLTLALRVGDHMMFIQLQLAPQSAAGQQQSHLITRRAGRAGVEQVHATKCGSTRFPYPSPAHLSSNIPASPAPLSPHTPSSTSHVTYLYPSPSAPLRSTNPTCSSPGPRSPTPATTYPEGDCSVASTPTSKKPAAGEPGAVIESFVSHAPGVFSGTFSGTLPPAGQDSTSTGVRSSRRGINTIVQILNDLLSATRHYQGAPLSLSQLLCHPPSTPTSSTLSTPTSPFPLPSPLTPDLVSTATSGPLIDHISQEQSRSCKPTAGLCSSQSEEENQSLRCKLERLQMLMHQRRLRRRARRDTRTSHPYPPHHHQPWSPGRDKANASRHSNGTLSSSEGSSQDDLELQWKPELPSDLVMA</sequence>
<evidence type="ECO:0000313" key="6">
    <source>
        <dbReference type="Proteomes" id="UP000314982"/>
    </source>
</evidence>
<reference evidence="6" key="1">
    <citation type="submission" date="2018-06" db="EMBL/GenBank/DDBJ databases">
        <title>Genome assembly of Danube salmon.</title>
        <authorList>
            <person name="Macqueen D.J."/>
            <person name="Gundappa M.K."/>
        </authorList>
    </citation>
    <scope>NUCLEOTIDE SEQUENCE [LARGE SCALE GENOMIC DNA]</scope>
</reference>
<reference evidence="5" key="2">
    <citation type="submission" date="2025-08" db="UniProtKB">
        <authorList>
            <consortium name="Ensembl"/>
        </authorList>
    </citation>
    <scope>IDENTIFICATION</scope>
</reference>
<feature type="compositionally biased region" description="Polar residues" evidence="3">
    <location>
        <begin position="387"/>
        <end position="403"/>
    </location>
</feature>
<feature type="region of interest" description="Disordered" evidence="3">
    <location>
        <begin position="424"/>
        <end position="492"/>
    </location>
</feature>
<feature type="region of interest" description="Disordered" evidence="3">
    <location>
        <begin position="385"/>
        <end position="406"/>
    </location>
</feature>
<dbReference type="InterPro" id="IPR029071">
    <property type="entry name" value="Ubiquitin-like_domsf"/>
</dbReference>
<dbReference type="Proteomes" id="UP000314982">
    <property type="component" value="Unassembled WGS sequence"/>
</dbReference>
<dbReference type="PROSITE" id="PS50053">
    <property type="entry name" value="UBIQUITIN_2"/>
    <property type="match status" value="1"/>
</dbReference>
<dbReference type="GO" id="GO:0005634">
    <property type="term" value="C:nucleus"/>
    <property type="evidence" value="ECO:0007669"/>
    <property type="project" value="UniProtKB-SubCell"/>
</dbReference>
<keyword evidence="2" id="KW-0539">Nucleus</keyword>
<proteinExistence type="predicted"/>
<dbReference type="GeneTree" id="ENSGT00510000049027"/>
<dbReference type="PANTHER" id="PTHR23010:SF1">
    <property type="entry name" value="MIDNOLIN"/>
    <property type="match status" value="1"/>
</dbReference>
<name>A0A4W5RWC8_9TELE</name>
<dbReference type="SUPFAM" id="SSF54236">
    <property type="entry name" value="Ubiquitin-like"/>
    <property type="match status" value="1"/>
</dbReference>
<dbReference type="PANTHER" id="PTHR23010">
    <property type="entry name" value="MIDNOLIN"/>
    <property type="match status" value="1"/>
</dbReference>
<comment type="subcellular location">
    <subcellularLocation>
        <location evidence="1">Nucleus</location>
    </subcellularLocation>
</comment>
<gene>
    <name evidence="5" type="primary">MIDN</name>
</gene>
<protein>
    <submittedName>
        <fullName evidence="5">Midnolin</fullName>
    </submittedName>
</protein>
<dbReference type="InterPro" id="IPR000626">
    <property type="entry name" value="Ubiquitin-like_dom"/>
</dbReference>
<evidence type="ECO:0000259" key="4">
    <source>
        <dbReference type="PROSITE" id="PS50053"/>
    </source>
</evidence>
<feature type="compositionally biased region" description="Polar residues" evidence="3">
    <location>
        <begin position="231"/>
        <end position="250"/>
    </location>
</feature>
<evidence type="ECO:0000256" key="1">
    <source>
        <dbReference type="ARBA" id="ARBA00004123"/>
    </source>
</evidence>
<reference evidence="5" key="3">
    <citation type="submission" date="2025-09" db="UniProtKB">
        <authorList>
            <consortium name="Ensembl"/>
        </authorList>
    </citation>
    <scope>IDENTIFICATION</scope>
</reference>
<feature type="compositionally biased region" description="Basic residues" evidence="3">
    <location>
        <begin position="424"/>
        <end position="433"/>
    </location>
</feature>
<organism evidence="5 6">
    <name type="scientific">Hucho hucho</name>
    <name type="common">huchen</name>
    <dbReference type="NCBI Taxonomy" id="62062"/>
    <lineage>
        <taxon>Eukaryota</taxon>
        <taxon>Metazoa</taxon>
        <taxon>Chordata</taxon>
        <taxon>Craniata</taxon>
        <taxon>Vertebrata</taxon>
        <taxon>Euteleostomi</taxon>
        <taxon>Actinopterygii</taxon>
        <taxon>Neopterygii</taxon>
        <taxon>Teleostei</taxon>
        <taxon>Protacanthopterygii</taxon>
        <taxon>Salmoniformes</taxon>
        <taxon>Salmonidae</taxon>
        <taxon>Salmoninae</taxon>
        <taxon>Hucho</taxon>
    </lineage>
</organism>
<feature type="compositionally biased region" description="Low complexity" evidence="3">
    <location>
        <begin position="462"/>
        <end position="472"/>
    </location>
</feature>
<evidence type="ECO:0000256" key="2">
    <source>
        <dbReference type="ARBA" id="ARBA00023242"/>
    </source>
</evidence>
<feature type="domain" description="Ubiquitin-like" evidence="4">
    <location>
        <begin position="28"/>
        <end position="102"/>
    </location>
</feature>
<keyword evidence="6" id="KW-1185">Reference proteome</keyword>
<evidence type="ECO:0000256" key="3">
    <source>
        <dbReference type="SAM" id="MobiDB-lite"/>
    </source>
</evidence>
<feature type="region of interest" description="Disordered" evidence="3">
    <location>
        <begin position="196"/>
        <end position="271"/>
    </location>
</feature>
<dbReference type="Gene3D" id="3.10.20.90">
    <property type="entry name" value="Phosphatidylinositol 3-kinase Catalytic Subunit, Chain A, domain 1"/>
    <property type="match status" value="1"/>
</dbReference>
<evidence type="ECO:0000313" key="5">
    <source>
        <dbReference type="Ensembl" id="ENSHHUP00000089144.1"/>
    </source>
</evidence>
<dbReference type="AlphaFoldDB" id="A0A4W5RWC8"/>